<dbReference type="AlphaFoldDB" id="M5FMZ0"/>
<dbReference type="Pfam" id="PF01725">
    <property type="entry name" value="Ham1p_like"/>
    <property type="match status" value="1"/>
</dbReference>
<keyword evidence="7 12" id="KW-0546">Nucleotide metabolism</keyword>
<evidence type="ECO:0000256" key="5">
    <source>
        <dbReference type="ARBA" id="ARBA00022801"/>
    </source>
</evidence>
<comment type="catalytic activity">
    <reaction evidence="11">
        <text>N(6)-hydroxy-dATP + H2O = N(6)-hydroxy-dAMP + diphosphate + H(+)</text>
        <dbReference type="Rhea" id="RHEA:83971"/>
        <dbReference type="ChEBI" id="CHEBI:15377"/>
        <dbReference type="ChEBI" id="CHEBI:15378"/>
        <dbReference type="ChEBI" id="CHEBI:33019"/>
        <dbReference type="ChEBI" id="CHEBI:233529"/>
        <dbReference type="ChEBI" id="CHEBI:233530"/>
    </reaction>
    <physiologicalReaction direction="left-to-right" evidence="11">
        <dbReference type="Rhea" id="RHEA:83972"/>
    </physiologicalReaction>
</comment>
<dbReference type="GO" id="GO:0009117">
    <property type="term" value="P:nucleotide metabolic process"/>
    <property type="evidence" value="ECO:0007669"/>
    <property type="project" value="UniProtKB-KW"/>
</dbReference>
<comment type="catalytic activity">
    <reaction evidence="12">
        <text>XTP + H2O = XMP + diphosphate + H(+)</text>
        <dbReference type="Rhea" id="RHEA:28610"/>
        <dbReference type="ChEBI" id="CHEBI:15377"/>
        <dbReference type="ChEBI" id="CHEBI:15378"/>
        <dbReference type="ChEBI" id="CHEBI:33019"/>
        <dbReference type="ChEBI" id="CHEBI:57464"/>
        <dbReference type="ChEBI" id="CHEBI:61314"/>
        <dbReference type="EC" id="3.6.1.66"/>
    </reaction>
</comment>
<feature type="binding site" evidence="12">
    <location>
        <begin position="143"/>
        <end position="146"/>
    </location>
    <ligand>
        <name>ITP</name>
        <dbReference type="ChEBI" id="CHEBI:61402"/>
    </ligand>
</feature>
<dbReference type="CDD" id="cd00515">
    <property type="entry name" value="HAM1"/>
    <property type="match status" value="1"/>
</dbReference>
<evidence type="ECO:0000256" key="3">
    <source>
        <dbReference type="ARBA" id="ARBA00022723"/>
    </source>
</evidence>
<comment type="function">
    <text evidence="12">Pyrophosphatase that hydrolyzes non-canonical purine nucleotides such as inosine triphosphate (ITP), deoxyinosine triphosphate (dITP) or xanthosine 5'-triphosphate (XTP) to their respective monophosphate derivatives. The enzyme does not distinguish between the deoxy- and ribose forms. Probably excludes non-canonical purines from RNA and DNA precursor pools, thus preventing their incorporation into RNA and DNA and avoiding chromosomal lesions.</text>
</comment>
<dbReference type="InterPro" id="IPR002637">
    <property type="entry name" value="RdgB/HAM1"/>
</dbReference>
<dbReference type="FunFam" id="3.90.950.10:FF:000003">
    <property type="entry name" value="Inosine triphosphate pyrophosphatase"/>
    <property type="match status" value="1"/>
</dbReference>
<dbReference type="GO" id="GO:0036220">
    <property type="term" value="F:ITP diphosphatase activity"/>
    <property type="evidence" value="ECO:0007669"/>
    <property type="project" value="UniProtKB-UniRule"/>
</dbReference>
<evidence type="ECO:0000256" key="1">
    <source>
        <dbReference type="ARBA" id="ARBA00008023"/>
    </source>
</evidence>
<proteinExistence type="inferred from homology"/>
<feature type="binding site" evidence="12">
    <location>
        <begin position="67"/>
        <end position="68"/>
    </location>
    <ligand>
        <name>ITP</name>
        <dbReference type="ChEBI" id="CHEBI:61402"/>
    </ligand>
</feature>
<reference evidence="14 15" key="1">
    <citation type="journal article" date="2012" name="Science">
        <title>The Paleozoic origin of enzymatic lignin decomposition reconstructed from 31 fungal genomes.</title>
        <authorList>
            <person name="Floudas D."/>
            <person name="Binder M."/>
            <person name="Riley R."/>
            <person name="Barry K."/>
            <person name="Blanchette R.A."/>
            <person name="Henrissat B."/>
            <person name="Martinez A.T."/>
            <person name="Otillar R."/>
            <person name="Spatafora J.W."/>
            <person name="Yadav J.S."/>
            <person name="Aerts A."/>
            <person name="Benoit I."/>
            <person name="Boyd A."/>
            <person name="Carlson A."/>
            <person name="Copeland A."/>
            <person name="Coutinho P.M."/>
            <person name="de Vries R.P."/>
            <person name="Ferreira P."/>
            <person name="Findley K."/>
            <person name="Foster B."/>
            <person name="Gaskell J."/>
            <person name="Glotzer D."/>
            <person name="Gorecki P."/>
            <person name="Heitman J."/>
            <person name="Hesse C."/>
            <person name="Hori C."/>
            <person name="Igarashi K."/>
            <person name="Jurgens J.A."/>
            <person name="Kallen N."/>
            <person name="Kersten P."/>
            <person name="Kohler A."/>
            <person name="Kuees U."/>
            <person name="Kumar T.K.A."/>
            <person name="Kuo A."/>
            <person name="LaButti K."/>
            <person name="Larrondo L.F."/>
            <person name="Lindquist E."/>
            <person name="Ling A."/>
            <person name="Lombard V."/>
            <person name="Lucas S."/>
            <person name="Lundell T."/>
            <person name="Martin R."/>
            <person name="McLaughlin D.J."/>
            <person name="Morgenstern I."/>
            <person name="Morin E."/>
            <person name="Murat C."/>
            <person name="Nagy L.G."/>
            <person name="Nolan M."/>
            <person name="Ohm R.A."/>
            <person name="Patyshakuliyeva A."/>
            <person name="Rokas A."/>
            <person name="Ruiz-Duenas F.J."/>
            <person name="Sabat G."/>
            <person name="Salamov A."/>
            <person name="Samejima M."/>
            <person name="Schmutz J."/>
            <person name="Slot J.C."/>
            <person name="St John F."/>
            <person name="Stenlid J."/>
            <person name="Sun H."/>
            <person name="Sun S."/>
            <person name="Syed K."/>
            <person name="Tsang A."/>
            <person name="Wiebenga A."/>
            <person name="Young D."/>
            <person name="Pisabarro A."/>
            <person name="Eastwood D.C."/>
            <person name="Martin F."/>
            <person name="Cullen D."/>
            <person name="Grigoriev I.V."/>
            <person name="Hibbett D.S."/>
        </authorList>
    </citation>
    <scope>NUCLEOTIDE SEQUENCE [LARGE SCALE GENOMIC DNA]</scope>
    <source>
        <strain evidence="14 15">DJM-731 SS1</strain>
    </source>
</reference>
<evidence type="ECO:0000313" key="14">
    <source>
        <dbReference type="EMBL" id="EJT96530.1"/>
    </source>
</evidence>
<dbReference type="GO" id="GO:0046872">
    <property type="term" value="F:metal ion binding"/>
    <property type="evidence" value="ECO:0007669"/>
    <property type="project" value="UniProtKB-KW"/>
</dbReference>
<dbReference type="STRING" id="1858805.M5FMZ0"/>
<name>M5FMZ0_DACPD</name>
<comment type="cofactor">
    <cofactor evidence="12">
        <name>Mg(2+)</name>
        <dbReference type="ChEBI" id="CHEBI:18420"/>
    </cofactor>
    <cofactor evidence="12">
        <name>Mn(2+)</name>
        <dbReference type="ChEBI" id="CHEBI:29035"/>
    </cofactor>
    <text evidence="12">Binds 1 divalent metal cation per subunit; can use either Mg(2+) or Mn(2+).</text>
</comment>
<evidence type="ECO:0000256" key="9">
    <source>
        <dbReference type="ARBA" id="ARBA00093218"/>
    </source>
</evidence>
<dbReference type="GO" id="GO:0035870">
    <property type="term" value="F:dITP diphosphatase activity"/>
    <property type="evidence" value="ECO:0007669"/>
    <property type="project" value="UniProtKB-UniRule"/>
</dbReference>
<feature type="binding site" evidence="12">
    <location>
        <position position="67"/>
    </location>
    <ligand>
        <name>Mg(2+)</name>
        <dbReference type="ChEBI" id="CHEBI:18420"/>
    </ligand>
</feature>
<evidence type="ECO:0000256" key="7">
    <source>
        <dbReference type="ARBA" id="ARBA00023080"/>
    </source>
</evidence>
<feature type="binding site" evidence="12">
    <location>
        <begin position="171"/>
        <end position="172"/>
    </location>
    <ligand>
        <name>ITP</name>
        <dbReference type="ChEBI" id="CHEBI:61402"/>
    </ligand>
</feature>
<evidence type="ECO:0000256" key="10">
    <source>
        <dbReference type="ARBA" id="ARBA00093255"/>
    </source>
</evidence>
<feature type="binding site" evidence="12">
    <location>
        <position position="166"/>
    </location>
    <ligand>
        <name>ITP</name>
        <dbReference type="ChEBI" id="CHEBI:61402"/>
    </ligand>
</feature>
<keyword evidence="15" id="KW-1185">Reference proteome</keyword>
<evidence type="ECO:0000256" key="13">
    <source>
        <dbReference type="RuleBase" id="RU003781"/>
    </source>
</evidence>
<evidence type="ECO:0000313" key="15">
    <source>
        <dbReference type="Proteomes" id="UP000030653"/>
    </source>
</evidence>
<feature type="binding site" evidence="12">
    <location>
        <position position="51"/>
    </location>
    <ligand>
        <name>ITP</name>
        <dbReference type="ChEBI" id="CHEBI:61402"/>
    </ligand>
</feature>
<dbReference type="HOGENOM" id="CLU_082080_1_1_1"/>
<dbReference type="InterPro" id="IPR029001">
    <property type="entry name" value="ITPase-like_fam"/>
</dbReference>
<evidence type="ECO:0000256" key="11">
    <source>
        <dbReference type="ARBA" id="ARBA00093271"/>
    </source>
</evidence>
<evidence type="ECO:0000256" key="4">
    <source>
        <dbReference type="ARBA" id="ARBA00022741"/>
    </source>
</evidence>
<evidence type="ECO:0000256" key="2">
    <source>
        <dbReference type="ARBA" id="ARBA00022490"/>
    </source>
</evidence>
<keyword evidence="12" id="KW-0464">Manganese</keyword>
<dbReference type="NCBIfam" id="TIGR00042">
    <property type="entry name" value="RdgB/HAM1 family non-canonical purine NTP pyrophosphatase"/>
    <property type="match status" value="1"/>
</dbReference>
<dbReference type="HAMAP" id="MF_03148">
    <property type="entry name" value="HAM1_NTPase"/>
    <property type="match status" value="1"/>
</dbReference>
<comment type="catalytic activity">
    <reaction evidence="10">
        <text>dITP + H2O = dIMP + diphosphate + H(+)</text>
        <dbReference type="Rhea" id="RHEA:28342"/>
        <dbReference type="ChEBI" id="CHEBI:15377"/>
        <dbReference type="ChEBI" id="CHEBI:15378"/>
        <dbReference type="ChEBI" id="CHEBI:33019"/>
        <dbReference type="ChEBI" id="CHEBI:61194"/>
        <dbReference type="ChEBI" id="CHEBI:61382"/>
        <dbReference type="EC" id="3.6.1.66"/>
    </reaction>
    <physiologicalReaction direction="left-to-right" evidence="10">
        <dbReference type="Rhea" id="RHEA:28343"/>
    </physiologicalReaction>
</comment>
<keyword evidence="3 12" id="KW-0479">Metal-binding</keyword>
<sequence>MSSLLHVVFVTSNPHKLKEVRAILDGSVQVDSKALDIPELQGTTREVSRAKCQRAAELLGGPCITEDTALGFDALGGLPGVYIKDFLKAIGHSGLNTMLEGFQTRAASAICTFAYSPGPGAEVVLFEGVTRGKIVPARGGGDFGWDPVFEVEGTGRTYAEMEAGEKNNLSHRFKALEKLREYLQAGGGLKSV</sequence>
<comment type="subunit">
    <text evidence="12">Homodimer.</text>
</comment>
<dbReference type="EC" id="3.6.1.66" evidence="12"/>
<evidence type="ECO:0000256" key="6">
    <source>
        <dbReference type="ARBA" id="ARBA00022842"/>
    </source>
</evidence>
<dbReference type="OrthoDB" id="6288734at2759"/>
<keyword evidence="6 12" id="KW-0460">Magnesium</keyword>
<keyword evidence="5 12" id="KW-0378">Hydrolase</keyword>
<organism evidence="14 15">
    <name type="scientific">Dacryopinax primogenitus (strain DJM 731)</name>
    <name type="common">Brown rot fungus</name>
    <dbReference type="NCBI Taxonomy" id="1858805"/>
    <lineage>
        <taxon>Eukaryota</taxon>
        <taxon>Fungi</taxon>
        <taxon>Dikarya</taxon>
        <taxon>Basidiomycota</taxon>
        <taxon>Agaricomycotina</taxon>
        <taxon>Dacrymycetes</taxon>
        <taxon>Dacrymycetales</taxon>
        <taxon>Dacrymycetaceae</taxon>
        <taxon>Dacryopinax</taxon>
    </lineage>
</organism>
<comment type="subcellular location">
    <subcellularLocation>
        <location evidence="12">Cytoplasm</location>
    </subcellularLocation>
    <subcellularLocation>
        <location evidence="12">Nucleus</location>
    </subcellularLocation>
</comment>
<keyword evidence="4 12" id="KW-0547">Nucleotide-binding</keyword>
<accession>M5FMZ0</accession>
<dbReference type="PANTHER" id="PTHR11067">
    <property type="entry name" value="INOSINE TRIPHOSPHATE PYROPHOSPHATASE/HAM1 PROTEIN"/>
    <property type="match status" value="1"/>
</dbReference>
<protein>
    <recommendedName>
        <fullName evidence="12">Inosine triphosphate pyrophosphatase</fullName>
        <shortName evidence="12">ITPase</shortName>
        <shortName evidence="12">Inosine triphosphatase</shortName>
        <ecNumber evidence="12">3.6.1.66</ecNumber>
    </recommendedName>
    <alternativeName>
        <fullName evidence="12">Non-canonical purine NTP pyrophosphatase</fullName>
    </alternativeName>
    <alternativeName>
        <fullName evidence="12">Non-standard purine NTP pyrophosphatase</fullName>
    </alternativeName>
    <alternativeName>
        <fullName evidence="12">Nucleoside-triphosphate diphosphatase</fullName>
    </alternativeName>
    <alternativeName>
        <fullName evidence="12">Nucleoside-triphosphate pyrophosphatase</fullName>
        <shortName evidence="12">NTPase</shortName>
    </alternativeName>
    <alternativeName>
        <fullName evidence="12">XTP/dITP diphosphatase</fullName>
    </alternativeName>
</protein>
<dbReference type="GeneID" id="63685988"/>
<dbReference type="GO" id="GO:0009204">
    <property type="term" value="P:deoxyribonucleoside triphosphate catabolic process"/>
    <property type="evidence" value="ECO:0007669"/>
    <property type="project" value="UniProtKB-UniRule"/>
</dbReference>
<dbReference type="GO" id="GO:0005737">
    <property type="term" value="C:cytoplasm"/>
    <property type="evidence" value="ECO:0007669"/>
    <property type="project" value="UniProtKB-SubCell"/>
</dbReference>
<dbReference type="OMA" id="YDPIFQP"/>
<dbReference type="InterPro" id="IPR027502">
    <property type="entry name" value="ITPase"/>
</dbReference>
<keyword evidence="2 12" id="KW-0963">Cytoplasm</keyword>
<dbReference type="PANTHER" id="PTHR11067:SF9">
    <property type="entry name" value="INOSINE TRIPHOSPHATE PYROPHOSPHATASE"/>
    <property type="match status" value="1"/>
</dbReference>
<comment type="similarity">
    <text evidence="1 12 13">Belongs to the HAM1 NTPase family.</text>
</comment>
<dbReference type="GO" id="GO:0036222">
    <property type="term" value="F:XTP diphosphatase activity"/>
    <property type="evidence" value="ECO:0007669"/>
    <property type="project" value="UniProtKB-UniRule"/>
</dbReference>
<comment type="catalytic activity">
    <reaction evidence="9">
        <text>ITP + H2O = IMP + diphosphate + H(+)</text>
        <dbReference type="Rhea" id="RHEA:29399"/>
        <dbReference type="ChEBI" id="CHEBI:15377"/>
        <dbReference type="ChEBI" id="CHEBI:15378"/>
        <dbReference type="ChEBI" id="CHEBI:33019"/>
        <dbReference type="ChEBI" id="CHEBI:58053"/>
        <dbReference type="ChEBI" id="CHEBI:61402"/>
        <dbReference type="EC" id="3.6.1.66"/>
    </reaction>
    <physiologicalReaction direction="left-to-right" evidence="9">
        <dbReference type="Rhea" id="RHEA:29400"/>
    </physiologicalReaction>
</comment>
<comment type="function">
    <text evidence="8">Pyrophosphatase that hydrolyzes the non-canonical purine nucleotides inosine triphosphate (ITP), deoxyinosine triphosphate (dITP) as well as 2'-deoxy-N-6-hydroxylaminopurine triphosphate (dHAPTP) and xanthosine 5'-triphosphate (XTP) to their respective monophosphate derivatives. The enzyme does not distinguish between the deoxy- and ribose forms. Probably excludes non-canonical purines from RNA and DNA precursor pools, thus preventing their incorporation into RNA and DNA and avoiding chromosomal lesions.</text>
</comment>
<feature type="binding site" evidence="12">
    <location>
        <position position="39"/>
    </location>
    <ligand>
        <name>Mg(2+)</name>
        <dbReference type="ChEBI" id="CHEBI:18420"/>
    </ligand>
</feature>
<keyword evidence="12" id="KW-0539">Nucleus</keyword>
<dbReference type="EMBL" id="JH795888">
    <property type="protein sequence ID" value="EJT96530.1"/>
    <property type="molecule type" value="Genomic_DNA"/>
</dbReference>
<evidence type="ECO:0000256" key="12">
    <source>
        <dbReference type="HAMAP-Rule" id="MF_03148"/>
    </source>
</evidence>
<feature type="binding site" evidence="12">
    <location>
        <begin position="11"/>
        <end position="16"/>
    </location>
    <ligand>
        <name>ITP</name>
        <dbReference type="ChEBI" id="CHEBI:61402"/>
    </ligand>
</feature>
<gene>
    <name evidence="14" type="ORF">DACRYDRAFT_120056</name>
</gene>
<dbReference type="Gene3D" id="3.90.950.10">
    <property type="match status" value="1"/>
</dbReference>
<dbReference type="SUPFAM" id="SSF52972">
    <property type="entry name" value="ITPase-like"/>
    <property type="match status" value="1"/>
</dbReference>
<dbReference type="GO" id="GO:0000166">
    <property type="term" value="F:nucleotide binding"/>
    <property type="evidence" value="ECO:0007669"/>
    <property type="project" value="UniProtKB-KW"/>
</dbReference>
<evidence type="ECO:0000256" key="8">
    <source>
        <dbReference type="ARBA" id="ARBA00054940"/>
    </source>
</evidence>
<dbReference type="GO" id="GO:0005634">
    <property type="term" value="C:nucleus"/>
    <property type="evidence" value="ECO:0007669"/>
    <property type="project" value="UniProtKB-SubCell"/>
</dbReference>
<dbReference type="Proteomes" id="UP000030653">
    <property type="component" value="Unassembled WGS sequence"/>
</dbReference>
<dbReference type="RefSeq" id="XP_040623428.1">
    <property type="nucleotide sequence ID" value="XM_040770926.1"/>
</dbReference>